<dbReference type="GO" id="GO:0016853">
    <property type="term" value="F:isomerase activity"/>
    <property type="evidence" value="ECO:0007669"/>
    <property type="project" value="UniProtKB-KW"/>
</dbReference>
<dbReference type="PANTHER" id="PTHR12110:SF53">
    <property type="entry name" value="BLR5974 PROTEIN"/>
    <property type="match status" value="1"/>
</dbReference>
<evidence type="ECO:0000259" key="2">
    <source>
        <dbReference type="Pfam" id="PF01261"/>
    </source>
</evidence>
<feature type="coiled-coil region" evidence="1">
    <location>
        <begin position="73"/>
        <end position="100"/>
    </location>
</feature>
<evidence type="ECO:0000256" key="1">
    <source>
        <dbReference type="SAM" id="Coils"/>
    </source>
</evidence>
<dbReference type="Proteomes" id="UP000198855">
    <property type="component" value="Unassembled WGS sequence"/>
</dbReference>
<dbReference type="RefSeq" id="WP_091184279.1">
    <property type="nucleotide sequence ID" value="NZ_FOMT01000002.1"/>
</dbReference>
<dbReference type="InterPro" id="IPR036237">
    <property type="entry name" value="Xyl_isomerase-like_sf"/>
</dbReference>
<dbReference type="PANTHER" id="PTHR12110">
    <property type="entry name" value="HYDROXYPYRUVATE ISOMERASE"/>
    <property type="match status" value="1"/>
</dbReference>
<dbReference type="InterPro" id="IPR013022">
    <property type="entry name" value="Xyl_isomerase-like_TIM-brl"/>
</dbReference>
<evidence type="ECO:0000313" key="3">
    <source>
        <dbReference type="EMBL" id="SFE03708.1"/>
    </source>
</evidence>
<organism evidence="3 4">
    <name type="scientific">Paenibacillus catalpae</name>
    <dbReference type="NCBI Taxonomy" id="1045775"/>
    <lineage>
        <taxon>Bacteria</taxon>
        <taxon>Bacillati</taxon>
        <taxon>Bacillota</taxon>
        <taxon>Bacilli</taxon>
        <taxon>Bacillales</taxon>
        <taxon>Paenibacillaceae</taxon>
        <taxon>Paenibacillus</taxon>
    </lineage>
</organism>
<gene>
    <name evidence="3" type="ORF">SAMN05216378_2059</name>
</gene>
<accession>A0A1I1XAN0</accession>
<reference evidence="4" key="1">
    <citation type="submission" date="2016-10" db="EMBL/GenBank/DDBJ databases">
        <authorList>
            <person name="Varghese N."/>
            <person name="Submissions S."/>
        </authorList>
    </citation>
    <scope>NUCLEOTIDE SEQUENCE [LARGE SCALE GENOMIC DNA]</scope>
    <source>
        <strain evidence="4">CGMCC 1.10784</strain>
    </source>
</reference>
<dbReference type="SUPFAM" id="SSF51658">
    <property type="entry name" value="Xylose isomerase-like"/>
    <property type="match status" value="1"/>
</dbReference>
<name>A0A1I1XAN0_9BACL</name>
<dbReference type="OrthoDB" id="256906at2"/>
<dbReference type="Gene3D" id="3.20.20.150">
    <property type="entry name" value="Divalent-metal-dependent TIM barrel enzymes"/>
    <property type="match status" value="1"/>
</dbReference>
<feature type="domain" description="Xylose isomerase-like TIM barrel" evidence="2">
    <location>
        <begin position="26"/>
        <end position="279"/>
    </location>
</feature>
<keyword evidence="1" id="KW-0175">Coiled coil</keyword>
<evidence type="ECO:0000313" key="4">
    <source>
        <dbReference type="Proteomes" id="UP000198855"/>
    </source>
</evidence>
<dbReference type="Pfam" id="PF01261">
    <property type="entry name" value="AP_endonuc_2"/>
    <property type="match status" value="1"/>
</dbReference>
<dbReference type="EMBL" id="FOMT01000002">
    <property type="protein sequence ID" value="SFE03708.1"/>
    <property type="molecule type" value="Genomic_DNA"/>
</dbReference>
<protein>
    <submittedName>
        <fullName evidence="3">Sugar phosphate isomerase/epimerase</fullName>
    </submittedName>
</protein>
<keyword evidence="3" id="KW-0413">Isomerase</keyword>
<sequence length="285" mass="31734">MKFGVSTYSYYQALQSGEMDVLGVIDTVAEIGGEHVEIVPLGFNLTENPQLIEDVRRRAEEKGIILSNYLIGANFAGKSEAEYEREIERVKREVDIAAKLGVLLMRHDVASSPDTSIRHFNNELPKLAEACRRIADYAAAKGITTSVENHGYFLQASDRVQTLIHATDRTNFRTTLDIGNFLCVDENPASGVSNNIAYASMVHIKDFYVRHPESNLGEGWFRSANGNYLRGAIVGHGDIDMRRVLGIVKQSGYDGYISVEFEGLEPCRFAVQQGLNQLKKIWGTL</sequence>
<dbReference type="InterPro" id="IPR050312">
    <property type="entry name" value="IolE/XylAMocC-like"/>
</dbReference>
<keyword evidence="4" id="KW-1185">Reference proteome</keyword>
<dbReference type="AlphaFoldDB" id="A0A1I1XAN0"/>
<proteinExistence type="predicted"/>
<dbReference type="STRING" id="1045775.SAMN05216378_2059"/>